<proteinExistence type="predicted"/>
<evidence type="ECO:0000313" key="2">
    <source>
        <dbReference type="EnsemblPlants" id="cds.evm.model.06.1737"/>
    </source>
</evidence>
<sequence>MVPDLLQACVVNGRRLYDDPTEVVDPRTTLSEGENLDNTTLPASGVPSVANSAILEVSLDVQLDGTQPPKDSVQP</sequence>
<accession>A0A803PVT5</accession>
<feature type="region of interest" description="Disordered" evidence="1">
    <location>
        <begin position="24"/>
        <end position="45"/>
    </location>
</feature>
<evidence type="ECO:0000256" key="1">
    <source>
        <dbReference type="SAM" id="MobiDB-lite"/>
    </source>
</evidence>
<dbReference type="EnsemblPlants" id="evm.model.06.1737">
    <property type="protein sequence ID" value="cds.evm.model.06.1737"/>
    <property type="gene ID" value="evm.TU.06.1737"/>
</dbReference>
<feature type="compositionally biased region" description="Polar residues" evidence="1">
    <location>
        <begin position="28"/>
        <end position="42"/>
    </location>
</feature>
<protein>
    <submittedName>
        <fullName evidence="2">Uncharacterized protein</fullName>
    </submittedName>
</protein>
<dbReference type="Gramene" id="evm.model.06.1737">
    <property type="protein sequence ID" value="cds.evm.model.06.1737"/>
    <property type="gene ID" value="evm.TU.06.1737"/>
</dbReference>
<reference evidence="2" key="2">
    <citation type="submission" date="2021-03" db="UniProtKB">
        <authorList>
            <consortium name="EnsemblPlants"/>
        </authorList>
    </citation>
    <scope>IDENTIFICATION</scope>
</reference>
<reference evidence="2" key="1">
    <citation type="submission" date="2018-11" db="EMBL/GenBank/DDBJ databases">
        <authorList>
            <person name="Grassa J C."/>
        </authorList>
    </citation>
    <scope>NUCLEOTIDE SEQUENCE [LARGE SCALE GENOMIC DNA]</scope>
</reference>
<evidence type="ECO:0000313" key="3">
    <source>
        <dbReference type="Proteomes" id="UP000596661"/>
    </source>
</evidence>
<dbReference type="AlphaFoldDB" id="A0A803PVT5"/>
<dbReference type="EMBL" id="UZAU01000617">
    <property type="status" value="NOT_ANNOTATED_CDS"/>
    <property type="molecule type" value="Genomic_DNA"/>
</dbReference>
<dbReference type="Proteomes" id="UP000596661">
    <property type="component" value="Chromosome 6"/>
</dbReference>
<keyword evidence="3" id="KW-1185">Reference proteome</keyword>
<name>A0A803PVT5_CANSA</name>
<organism evidence="2 3">
    <name type="scientific">Cannabis sativa</name>
    <name type="common">Hemp</name>
    <name type="synonym">Marijuana</name>
    <dbReference type="NCBI Taxonomy" id="3483"/>
    <lineage>
        <taxon>Eukaryota</taxon>
        <taxon>Viridiplantae</taxon>
        <taxon>Streptophyta</taxon>
        <taxon>Embryophyta</taxon>
        <taxon>Tracheophyta</taxon>
        <taxon>Spermatophyta</taxon>
        <taxon>Magnoliopsida</taxon>
        <taxon>eudicotyledons</taxon>
        <taxon>Gunneridae</taxon>
        <taxon>Pentapetalae</taxon>
        <taxon>rosids</taxon>
        <taxon>fabids</taxon>
        <taxon>Rosales</taxon>
        <taxon>Cannabaceae</taxon>
        <taxon>Cannabis</taxon>
    </lineage>
</organism>